<accession>A0A7E5VID3</accession>
<protein>
    <submittedName>
        <fullName evidence="10">Uncharacterized protein LOC113494066</fullName>
    </submittedName>
</protein>
<evidence type="ECO:0000259" key="8">
    <source>
        <dbReference type="PROSITE" id="PS50240"/>
    </source>
</evidence>
<organism evidence="9 10">
    <name type="scientific">Trichoplusia ni</name>
    <name type="common">Cabbage looper</name>
    <dbReference type="NCBI Taxonomy" id="7111"/>
    <lineage>
        <taxon>Eukaryota</taxon>
        <taxon>Metazoa</taxon>
        <taxon>Ecdysozoa</taxon>
        <taxon>Arthropoda</taxon>
        <taxon>Hexapoda</taxon>
        <taxon>Insecta</taxon>
        <taxon>Pterygota</taxon>
        <taxon>Neoptera</taxon>
        <taxon>Endopterygota</taxon>
        <taxon>Lepidoptera</taxon>
        <taxon>Glossata</taxon>
        <taxon>Ditrysia</taxon>
        <taxon>Noctuoidea</taxon>
        <taxon>Noctuidae</taxon>
        <taxon>Plusiinae</taxon>
        <taxon>Trichoplusia</taxon>
    </lineage>
</organism>
<dbReference type="SMART" id="SM00020">
    <property type="entry name" value="Tryp_SPc"/>
    <property type="match status" value="1"/>
</dbReference>
<dbReference type="Gene3D" id="2.40.10.10">
    <property type="entry name" value="Trypsin-like serine proteases"/>
    <property type="match status" value="1"/>
</dbReference>
<dbReference type="OrthoDB" id="6380398at2759"/>
<name>A0A7E5VID3_TRINI</name>
<keyword evidence="3" id="KW-0378">Hydrolase</keyword>
<reference evidence="10" key="1">
    <citation type="submission" date="2025-08" db="UniProtKB">
        <authorList>
            <consortium name="RefSeq"/>
        </authorList>
    </citation>
    <scope>IDENTIFICATION</scope>
</reference>
<evidence type="ECO:0000256" key="1">
    <source>
        <dbReference type="ARBA" id="ARBA00007664"/>
    </source>
</evidence>
<dbReference type="InParanoid" id="A0A7E5VID3"/>
<evidence type="ECO:0000256" key="6">
    <source>
        <dbReference type="SAM" id="MobiDB-lite"/>
    </source>
</evidence>
<evidence type="ECO:0000313" key="9">
    <source>
        <dbReference type="Proteomes" id="UP000322000"/>
    </source>
</evidence>
<dbReference type="PRINTS" id="PR00722">
    <property type="entry name" value="CHYMOTRYPSIN"/>
</dbReference>
<dbReference type="PANTHER" id="PTHR24276">
    <property type="entry name" value="POLYSERASE-RELATED"/>
    <property type="match status" value="1"/>
</dbReference>
<evidence type="ECO:0000256" key="4">
    <source>
        <dbReference type="ARBA" id="ARBA00022825"/>
    </source>
</evidence>
<keyword evidence="5" id="KW-1015">Disulfide bond</keyword>
<dbReference type="Proteomes" id="UP000322000">
    <property type="component" value="Chromosome 5"/>
</dbReference>
<dbReference type="InterPro" id="IPR009003">
    <property type="entry name" value="Peptidase_S1_PA"/>
</dbReference>
<evidence type="ECO:0000256" key="2">
    <source>
        <dbReference type="ARBA" id="ARBA00022670"/>
    </source>
</evidence>
<feature type="region of interest" description="Disordered" evidence="6">
    <location>
        <begin position="545"/>
        <end position="602"/>
    </location>
</feature>
<dbReference type="SUPFAM" id="SSF50494">
    <property type="entry name" value="Trypsin-like serine proteases"/>
    <property type="match status" value="1"/>
</dbReference>
<keyword evidence="4" id="KW-0720">Serine protease</keyword>
<evidence type="ECO:0000313" key="10">
    <source>
        <dbReference type="RefSeq" id="XP_026728004.1"/>
    </source>
</evidence>
<dbReference type="Pfam" id="PF00089">
    <property type="entry name" value="Trypsin"/>
    <property type="match status" value="1"/>
</dbReference>
<proteinExistence type="inferred from homology"/>
<feature type="chain" id="PRO_5028924231" evidence="7">
    <location>
        <begin position="23"/>
        <end position="786"/>
    </location>
</feature>
<evidence type="ECO:0000256" key="7">
    <source>
        <dbReference type="SAM" id="SignalP"/>
    </source>
</evidence>
<feature type="compositionally biased region" description="Acidic residues" evidence="6">
    <location>
        <begin position="584"/>
        <end position="595"/>
    </location>
</feature>
<dbReference type="CDD" id="cd00190">
    <property type="entry name" value="Tryp_SPc"/>
    <property type="match status" value="1"/>
</dbReference>
<dbReference type="GO" id="GO:0004252">
    <property type="term" value="F:serine-type endopeptidase activity"/>
    <property type="evidence" value="ECO:0007669"/>
    <property type="project" value="InterPro"/>
</dbReference>
<gene>
    <name evidence="10" type="primary">LOC113494066</name>
</gene>
<evidence type="ECO:0000256" key="5">
    <source>
        <dbReference type="ARBA" id="ARBA00023157"/>
    </source>
</evidence>
<dbReference type="GO" id="GO:0006508">
    <property type="term" value="P:proteolysis"/>
    <property type="evidence" value="ECO:0007669"/>
    <property type="project" value="UniProtKB-KW"/>
</dbReference>
<dbReference type="PANTHER" id="PTHR24276:SF91">
    <property type="entry name" value="AT26814P-RELATED"/>
    <property type="match status" value="1"/>
</dbReference>
<dbReference type="AlphaFoldDB" id="A0A7E5VID3"/>
<dbReference type="RefSeq" id="XP_026728004.1">
    <property type="nucleotide sequence ID" value="XM_026872203.1"/>
</dbReference>
<dbReference type="InterPro" id="IPR001314">
    <property type="entry name" value="Peptidase_S1A"/>
</dbReference>
<keyword evidence="9" id="KW-1185">Reference proteome</keyword>
<sequence>MFSIKNNILYFIVFNTLVQIQSLVEVPAVEDNEIATTESILRTTVNRIFSLFHLKRVKHKARIKEFAAIHNFFVTITLQDHDNLKQIARLAKVNNVDNTTQLFITELNEVLNEDIKTNEATEEDITKLIGTFINKLENLKQVYRYKTNNLDVNKEVLKFLDRDNDVFENVRRHVKKTNHTDENTTVTDDSEDEASYWRPNGRRVYQAHRVSIKRYPFMASVQFFKKFQCGGSIIKSDLVITAASCLQLAWNNRFFRENPSFLSVQVGCDFYEGGDENIPIQEVYFHPEYTPKNLRNNLAIMRLSRVLNFQRKGTRIKKIDFDRNPWPLPENIGAITIVGWGARTSSNLLTNPWDNRLGFAHLDFYPIDLCREVYSTEYVTTKNFCAGFFSTGGGACNRDVGGPGIANGILIGVVSFGSPNCGANDAPTVFSKLGFYTDWIENILDMQIPKKTMKTTPRPPKMEFIVEENYLTTAPPEMFKPFRMGAEPPFEPIQEADKDILRTIDDSQLFKEFLSTMFGSEEVKDYLDQDDDTPEDNVAIAAEKLQEPQEPDAIPMATDVGEPEQEARTTIGPEGDPVEKPEAEQEAELEAELEAESGAAQEAELQLEPVVPDVPPLVTSSHGLVKPPPVAQAPETEVRMVTTIEKFEFVPGSEEIFPSTPADDLKKYTALNDNEYERKVEQKIAKLINDIDIKDLLKSDSNETKLLEAAEKIEKETLVELNESEYTDSTEDYIVPGGSNDTLKVQDEGLSIPIMPVKDLTFRQNHTQHPADIQTDRDTFTFIILV</sequence>
<feature type="signal peptide" evidence="7">
    <location>
        <begin position="1"/>
        <end position="22"/>
    </location>
</feature>
<dbReference type="InterPro" id="IPR050430">
    <property type="entry name" value="Peptidase_S1"/>
</dbReference>
<dbReference type="InterPro" id="IPR001254">
    <property type="entry name" value="Trypsin_dom"/>
</dbReference>
<comment type="similarity">
    <text evidence="1">Belongs to the peptidase S1 family.</text>
</comment>
<feature type="domain" description="Peptidase S1" evidence="8">
    <location>
        <begin position="204"/>
        <end position="445"/>
    </location>
</feature>
<keyword evidence="7" id="KW-0732">Signal</keyword>
<dbReference type="GeneID" id="113494066"/>
<dbReference type="KEGG" id="tnl:113494066"/>
<dbReference type="InterPro" id="IPR043504">
    <property type="entry name" value="Peptidase_S1_PA_chymotrypsin"/>
</dbReference>
<evidence type="ECO:0000256" key="3">
    <source>
        <dbReference type="ARBA" id="ARBA00022801"/>
    </source>
</evidence>
<keyword evidence="2" id="KW-0645">Protease</keyword>
<dbReference type="PROSITE" id="PS50240">
    <property type="entry name" value="TRYPSIN_DOM"/>
    <property type="match status" value="1"/>
</dbReference>